<accession>A0A845LBZ9</accession>
<evidence type="ECO:0008006" key="3">
    <source>
        <dbReference type="Google" id="ProtNLM"/>
    </source>
</evidence>
<name>A0A845LBZ9_HELGE</name>
<organism evidence="1 2">
    <name type="scientific">Heliomicrobium gestii</name>
    <name type="common">Heliobacterium gestii</name>
    <dbReference type="NCBI Taxonomy" id="2699"/>
    <lineage>
        <taxon>Bacteria</taxon>
        <taxon>Bacillati</taxon>
        <taxon>Bacillota</taxon>
        <taxon>Clostridia</taxon>
        <taxon>Eubacteriales</taxon>
        <taxon>Heliobacteriaceae</taxon>
        <taxon>Heliomicrobium</taxon>
    </lineage>
</organism>
<dbReference type="InterPro" id="IPR036736">
    <property type="entry name" value="ACP-like_sf"/>
</dbReference>
<sequence>MGSIGHPHIAEIRNKVFQAVQLIETDFRKEQLSDELTLEELPNWDSMTAINFNISLEEAFGWEPGTAVFKGSNRIGDVVSFATDKRVNG</sequence>
<keyword evidence="2" id="KW-1185">Reference proteome</keyword>
<dbReference type="SUPFAM" id="SSF47336">
    <property type="entry name" value="ACP-like"/>
    <property type="match status" value="1"/>
</dbReference>
<comment type="caution">
    <text evidence="1">The sequence shown here is derived from an EMBL/GenBank/DDBJ whole genome shotgun (WGS) entry which is preliminary data.</text>
</comment>
<dbReference type="AlphaFoldDB" id="A0A845LBZ9"/>
<dbReference type="EMBL" id="WXEX01000006">
    <property type="protein sequence ID" value="MZP43101.1"/>
    <property type="molecule type" value="Genomic_DNA"/>
</dbReference>
<gene>
    <name evidence="1" type="ORF">GTO89_08640</name>
</gene>
<dbReference type="Proteomes" id="UP000471031">
    <property type="component" value="Unassembled WGS sequence"/>
</dbReference>
<dbReference type="Gene3D" id="1.10.1200.10">
    <property type="entry name" value="ACP-like"/>
    <property type="match status" value="1"/>
</dbReference>
<dbReference type="OrthoDB" id="9811033at2"/>
<evidence type="ECO:0000313" key="1">
    <source>
        <dbReference type="EMBL" id="MZP43101.1"/>
    </source>
</evidence>
<protein>
    <recommendedName>
        <fullName evidence="3">Acyl carrier protein</fullName>
    </recommendedName>
</protein>
<evidence type="ECO:0000313" key="2">
    <source>
        <dbReference type="Proteomes" id="UP000471031"/>
    </source>
</evidence>
<proteinExistence type="predicted"/>
<reference evidence="1 2" key="1">
    <citation type="submission" date="2020-01" db="EMBL/GenBank/DDBJ databases">
        <title>Whole genome sequence of Heliobacterium gestii DSM 11169.</title>
        <authorList>
            <person name="Kyndt J.A."/>
            <person name="Meyer T.E."/>
        </authorList>
    </citation>
    <scope>NUCLEOTIDE SEQUENCE [LARGE SCALE GENOMIC DNA]</scope>
    <source>
        <strain evidence="1 2">DSM 11169</strain>
    </source>
</reference>
<dbReference type="RefSeq" id="WP_161261670.1">
    <property type="nucleotide sequence ID" value="NZ_JAFBDC010000005.1"/>
</dbReference>